<evidence type="ECO:0000313" key="2">
    <source>
        <dbReference type="EMBL" id="SBS74724.1"/>
    </source>
</evidence>
<proteinExistence type="predicted"/>
<feature type="compositionally biased region" description="Polar residues" evidence="1">
    <location>
        <begin position="86"/>
        <end position="99"/>
    </location>
</feature>
<gene>
    <name evidence="2" type="ORF">MHPYR_20181</name>
</gene>
<organism evidence="2">
    <name type="scientific">uncultured Mycobacterium sp</name>
    <dbReference type="NCBI Taxonomy" id="171292"/>
    <lineage>
        <taxon>Bacteria</taxon>
        <taxon>Bacillati</taxon>
        <taxon>Actinomycetota</taxon>
        <taxon>Actinomycetes</taxon>
        <taxon>Mycobacteriales</taxon>
        <taxon>Mycobacteriaceae</taxon>
        <taxon>Mycobacterium</taxon>
        <taxon>environmental samples</taxon>
    </lineage>
</organism>
<feature type="region of interest" description="Disordered" evidence="1">
    <location>
        <begin position="52"/>
        <end position="99"/>
    </location>
</feature>
<dbReference type="AlphaFoldDB" id="A0A1Y5P7P6"/>
<protein>
    <submittedName>
        <fullName evidence="2">Uncharacterized protein</fullName>
    </submittedName>
</protein>
<feature type="compositionally biased region" description="Basic and acidic residues" evidence="1">
    <location>
        <begin position="56"/>
        <end position="71"/>
    </location>
</feature>
<dbReference type="EMBL" id="FLQS01000012">
    <property type="protein sequence ID" value="SBS74724.1"/>
    <property type="molecule type" value="Genomic_DNA"/>
</dbReference>
<evidence type="ECO:0000256" key="1">
    <source>
        <dbReference type="SAM" id="MobiDB-lite"/>
    </source>
</evidence>
<accession>A0A1Y5P7P6</accession>
<sequence length="99" mass="11149">MTWLLAVCVPGLLMLSTFALQRLEESLQTDRTAADEVTEYLTRAATAVPAQAPLRAETRHQRAEVHSRLSDDEPGLPTHPFAHARPNTQFHRTQYANRV</sequence>
<name>A0A1Y5P7P6_9MYCO</name>
<reference evidence="2" key="1">
    <citation type="submission" date="2016-03" db="EMBL/GenBank/DDBJ databases">
        <authorList>
            <person name="Ploux O."/>
        </authorList>
    </citation>
    <scope>NUCLEOTIDE SEQUENCE</scope>
    <source>
        <strain evidence="2">UC10</strain>
    </source>
</reference>